<dbReference type="GO" id="GO:0009279">
    <property type="term" value="C:cell outer membrane"/>
    <property type="evidence" value="ECO:0007669"/>
    <property type="project" value="UniProtKB-SubCell"/>
</dbReference>
<evidence type="ECO:0000256" key="7">
    <source>
        <dbReference type="ARBA" id="ARBA00023237"/>
    </source>
</evidence>
<dbReference type="InterPro" id="IPR036942">
    <property type="entry name" value="Beta-barrel_TonB_sf"/>
</dbReference>
<sequence>MLFVPAVAFAQSSDTSDTATTAATPKEDQESIVVTGSRIRSPNVTSDVPMTSIGGEALLKSANTSIGDELNNLPQLASTFSQQNPGLGIGIAGLNLLDLRGLGTQRTLVLVNGRRHVAADILNNAVSPDVSSIPSNLIERVDIVTGGNSAVYGSDAIAGVVNFILKRNYDGIELRGNAGITEAGFGGNQSISGIVGKNFADGRGNITVSAEYTHQDRVYASDVPWMRQNNTLVTVDSDASSGGQTLVNGSDGFADQIFLRDIRSATINPNGLIAVPQRTGVAACGTGTLASFGAPNTNGTPYNCTYIFTPAGQLIAQTGTRYGAGPTGGILGGNGQTGREGKTVSILPFLERYNANLIAHYEFSPALEFFVEAKWDRVNALGNNAGPSFIQTAAGNNGNVGDYRERVRIDNPFLGTANRTLLTNAVIASGCNISLTAGCPAAGNLTAADITALNNGTYRFQMARNLLDVGLRDEKFQRDTFRVVGGFRGTFNGDWSYEVSANYGRFDQTTVAKGYIDRQRFSLAMDAGLDPVTNTIKCRSQFDPASAVADTRTDDVAVANRAANQARLAADIAACKPYNPFGNGSGNADAINYFSRTFTADASLEQLDFQGFVSGDLSQLFELPGGPIRFALGGEYRRESAYYKQDDFSSKGFTNAVAIPTFSPPDFEVKEAFGEVQVPLLKDVPFFKELTATGAARYSDYGGGTGSVWAYNGGVQWSPISDIRFRANYARAVRAPNVSETGFPLVPNFSTIGDPCNTININTSATRSTNCTTAVGAANLANLTAVNYSLAIVSGSNPNLKAETSDSYTFGAVFQPSFIPGLSLTVDYYNIKVNGVIASVTAQQILNNCYDSATLNNIYCSQFSRYLGTGTGPNGELPGAIRSNSLIVAPLNYANRVRKGIDFDVSYRTRLGANASLNSSLIYVHSIKVSDFQDPTNPKFENRILSEVGYPENEFRFDTDLNVGDVTFGYRAHYIGPMYVGAWENFNGINGVGPANADASEPKKYPAILYSDLRFEWNVANGGRKDAFQFYAGVDNVTNQAPPLGSTATGAGTAIYDFRGRTYYSGFRARF</sequence>
<dbReference type="PANTHER" id="PTHR47234:SF2">
    <property type="entry name" value="TONB-DEPENDENT RECEPTOR"/>
    <property type="match status" value="1"/>
</dbReference>
<evidence type="ECO:0000259" key="10">
    <source>
        <dbReference type="Pfam" id="PF00593"/>
    </source>
</evidence>
<keyword evidence="7 8" id="KW-0998">Cell outer membrane</keyword>
<organism evidence="12 13">
    <name type="scientific">Sphingomonas kyeonggiensis</name>
    <dbReference type="NCBI Taxonomy" id="1268553"/>
    <lineage>
        <taxon>Bacteria</taxon>
        <taxon>Pseudomonadati</taxon>
        <taxon>Pseudomonadota</taxon>
        <taxon>Alphaproteobacteria</taxon>
        <taxon>Sphingomonadales</taxon>
        <taxon>Sphingomonadaceae</taxon>
        <taxon>Sphingomonas</taxon>
    </lineage>
</organism>
<evidence type="ECO:0000313" key="12">
    <source>
        <dbReference type="EMBL" id="MBB4100823.1"/>
    </source>
</evidence>
<feature type="domain" description="TonB-dependent receptor-like beta-barrel" evidence="10">
    <location>
        <begin position="480"/>
        <end position="1037"/>
    </location>
</feature>
<dbReference type="InterPro" id="IPR039426">
    <property type="entry name" value="TonB-dep_rcpt-like"/>
</dbReference>
<evidence type="ECO:0000256" key="2">
    <source>
        <dbReference type="ARBA" id="ARBA00022448"/>
    </source>
</evidence>
<evidence type="ECO:0000313" key="13">
    <source>
        <dbReference type="Proteomes" id="UP000557392"/>
    </source>
</evidence>
<comment type="subcellular location">
    <subcellularLocation>
        <location evidence="1 8">Cell outer membrane</location>
        <topology evidence="1 8">Multi-pass membrane protein</topology>
    </subcellularLocation>
</comment>
<name>A0A7W6NYZ0_9SPHN</name>
<dbReference type="AlphaFoldDB" id="A0A7W6NYZ0"/>
<evidence type="ECO:0000256" key="5">
    <source>
        <dbReference type="ARBA" id="ARBA00023077"/>
    </source>
</evidence>
<evidence type="ECO:0000256" key="3">
    <source>
        <dbReference type="ARBA" id="ARBA00022452"/>
    </source>
</evidence>
<protein>
    <submittedName>
        <fullName evidence="12">Outer membrane receptor protein involved in Fe transport</fullName>
    </submittedName>
</protein>
<dbReference type="Proteomes" id="UP000557392">
    <property type="component" value="Unassembled WGS sequence"/>
</dbReference>
<dbReference type="InterPro" id="IPR000531">
    <property type="entry name" value="Beta-barrel_TonB"/>
</dbReference>
<evidence type="ECO:0000256" key="1">
    <source>
        <dbReference type="ARBA" id="ARBA00004571"/>
    </source>
</evidence>
<dbReference type="PROSITE" id="PS52016">
    <property type="entry name" value="TONB_DEPENDENT_REC_3"/>
    <property type="match status" value="1"/>
</dbReference>
<dbReference type="EMBL" id="JACIEH010000004">
    <property type="protein sequence ID" value="MBB4100823.1"/>
    <property type="molecule type" value="Genomic_DNA"/>
</dbReference>
<proteinExistence type="inferred from homology"/>
<dbReference type="RefSeq" id="WP_343058295.1">
    <property type="nucleotide sequence ID" value="NZ_JACIEH010000004.1"/>
</dbReference>
<dbReference type="InterPro" id="IPR037066">
    <property type="entry name" value="Plug_dom_sf"/>
</dbReference>
<reference evidence="12 13" key="1">
    <citation type="submission" date="2020-08" db="EMBL/GenBank/DDBJ databases">
        <title>Genomic Encyclopedia of Type Strains, Phase IV (KMG-IV): sequencing the most valuable type-strain genomes for metagenomic binning, comparative biology and taxonomic classification.</title>
        <authorList>
            <person name="Goeker M."/>
        </authorList>
    </citation>
    <scope>NUCLEOTIDE SEQUENCE [LARGE SCALE GENOMIC DNA]</scope>
    <source>
        <strain evidence="12 13">DSM 101806</strain>
    </source>
</reference>
<dbReference type="Gene3D" id="2.40.170.20">
    <property type="entry name" value="TonB-dependent receptor, beta-barrel domain"/>
    <property type="match status" value="1"/>
</dbReference>
<dbReference type="InterPro" id="IPR012910">
    <property type="entry name" value="Plug_dom"/>
</dbReference>
<evidence type="ECO:0000256" key="8">
    <source>
        <dbReference type="PROSITE-ProRule" id="PRU01360"/>
    </source>
</evidence>
<accession>A0A7W6NYZ0</accession>
<keyword evidence="13" id="KW-1185">Reference proteome</keyword>
<dbReference type="Pfam" id="PF07715">
    <property type="entry name" value="Plug"/>
    <property type="match status" value="1"/>
</dbReference>
<evidence type="ECO:0000256" key="6">
    <source>
        <dbReference type="ARBA" id="ARBA00023136"/>
    </source>
</evidence>
<dbReference type="PANTHER" id="PTHR47234">
    <property type="match status" value="1"/>
</dbReference>
<keyword evidence="6 8" id="KW-0472">Membrane</keyword>
<dbReference type="SUPFAM" id="SSF56935">
    <property type="entry name" value="Porins"/>
    <property type="match status" value="1"/>
</dbReference>
<keyword evidence="5 9" id="KW-0798">TonB box</keyword>
<keyword evidence="3 8" id="KW-1134">Transmembrane beta strand</keyword>
<dbReference type="Gene3D" id="2.170.130.10">
    <property type="entry name" value="TonB-dependent receptor, plug domain"/>
    <property type="match status" value="1"/>
</dbReference>
<keyword evidence="12" id="KW-0675">Receptor</keyword>
<evidence type="ECO:0000256" key="4">
    <source>
        <dbReference type="ARBA" id="ARBA00022692"/>
    </source>
</evidence>
<feature type="domain" description="TonB-dependent receptor plug" evidence="11">
    <location>
        <begin position="46"/>
        <end position="160"/>
    </location>
</feature>
<dbReference type="Pfam" id="PF00593">
    <property type="entry name" value="TonB_dep_Rec_b-barrel"/>
    <property type="match status" value="1"/>
</dbReference>
<keyword evidence="4 8" id="KW-0812">Transmembrane</keyword>
<gene>
    <name evidence="12" type="ORF">GGR46_004412</name>
</gene>
<keyword evidence="2 8" id="KW-0813">Transport</keyword>
<evidence type="ECO:0000259" key="11">
    <source>
        <dbReference type="Pfam" id="PF07715"/>
    </source>
</evidence>
<evidence type="ECO:0000256" key="9">
    <source>
        <dbReference type="RuleBase" id="RU003357"/>
    </source>
</evidence>
<comment type="caution">
    <text evidence="12">The sequence shown here is derived from an EMBL/GenBank/DDBJ whole genome shotgun (WGS) entry which is preliminary data.</text>
</comment>
<comment type="similarity">
    <text evidence="8 9">Belongs to the TonB-dependent receptor family.</text>
</comment>